<keyword evidence="4" id="KW-1185">Reference proteome</keyword>
<name>A0ABX4FP06_9BORD</name>
<dbReference type="EMBL" id="NEVV01000001">
    <property type="protein sequence ID" value="OZI82007.1"/>
    <property type="molecule type" value="Genomic_DNA"/>
</dbReference>
<dbReference type="Gene3D" id="3.40.50.2000">
    <property type="entry name" value="Glycogen Phosphorylase B"/>
    <property type="match status" value="2"/>
</dbReference>
<dbReference type="Proteomes" id="UP000216524">
    <property type="component" value="Unassembled WGS sequence"/>
</dbReference>
<dbReference type="InterPro" id="IPR051199">
    <property type="entry name" value="LPS_LOS_Heptosyltrfase"/>
</dbReference>
<proteinExistence type="predicted"/>
<dbReference type="RefSeq" id="WP_033466232.1">
    <property type="nucleotide sequence ID" value="NZ_NEVV01000001.1"/>
</dbReference>
<evidence type="ECO:0000313" key="4">
    <source>
        <dbReference type="Proteomes" id="UP000216524"/>
    </source>
</evidence>
<sequence length="360" mass="38447">MNRAQPWRQARRILCVRLDNLGDVLMTTPALRALRDSGPPARTLTLLGSPAGAALAPHIDEIDEVVEHRAAWVRNARADDTAELAARLRAARHDAAVIFTVYTQSPLPAAMLCRLAGIPLVLAHCRENPYALLSDWVPDADARAVSPDAVRHEVRRQLDLVAAVGAHTRDERLSFRVREADRASLFRRLHALGVTEEGGWIAVHAGASAASRRYPAELLAQALVALRGSGRRLLMLGGEASPGVRQALAATPAAVPGMAWLDDLSLGELAAAIERAGVLICNNSGPAHLGAALGVPVADLYALTNPQHAPWLTPHKLLYQDVPCRYCLRSVCPQGHHACLAGVPPARVARAAQDLLAGAN</sequence>
<keyword evidence="1" id="KW-0328">Glycosyltransferase</keyword>
<dbReference type="SUPFAM" id="SSF53756">
    <property type="entry name" value="UDP-Glycosyltransferase/glycogen phosphorylase"/>
    <property type="match status" value="1"/>
</dbReference>
<dbReference type="Pfam" id="PF01075">
    <property type="entry name" value="Glyco_transf_9"/>
    <property type="match status" value="1"/>
</dbReference>
<dbReference type="PANTHER" id="PTHR30160:SF1">
    <property type="entry name" value="LIPOPOLYSACCHARIDE 1,2-N-ACETYLGLUCOSAMINETRANSFERASE-RELATED"/>
    <property type="match status" value="1"/>
</dbReference>
<evidence type="ECO:0000256" key="1">
    <source>
        <dbReference type="ARBA" id="ARBA00022676"/>
    </source>
</evidence>
<gene>
    <name evidence="3" type="ORF">CAL23_10005</name>
</gene>
<protein>
    <submittedName>
        <fullName evidence="3">Glycosyl transferase</fullName>
    </submittedName>
</protein>
<dbReference type="GO" id="GO:0016740">
    <property type="term" value="F:transferase activity"/>
    <property type="evidence" value="ECO:0007669"/>
    <property type="project" value="UniProtKB-KW"/>
</dbReference>
<accession>A0ABX4FP06</accession>
<reference evidence="3 4" key="1">
    <citation type="submission" date="2017-05" db="EMBL/GenBank/DDBJ databases">
        <title>Complete and WGS of Bordetella genogroups.</title>
        <authorList>
            <person name="Spilker T."/>
            <person name="Lipuma J."/>
        </authorList>
    </citation>
    <scope>NUCLEOTIDE SEQUENCE [LARGE SCALE GENOMIC DNA]</scope>
    <source>
        <strain evidence="3 4">AU3139</strain>
    </source>
</reference>
<keyword evidence="2 3" id="KW-0808">Transferase</keyword>
<comment type="caution">
    <text evidence="3">The sequence shown here is derived from an EMBL/GenBank/DDBJ whole genome shotgun (WGS) entry which is preliminary data.</text>
</comment>
<organism evidence="3 4">
    <name type="scientific">Bordetella genomosp. 6</name>
    <dbReference type="NCBI Taxonomy" id="463024"/>
    <lineage>
        <taxon>Bacteria</taxon>
        <taxon>Pseudomonadati</taxon>
        <taxon>Pseudomonadota</taxon>
        <taxon>Betaproteobacteria</taxon>
        <taxon>Burkholderiales</taxon>
        <taxon>Alcaligenaceae</taxon>
        <taxon>Bordetella</taxon>
    </lineage>
</organism>
<dbReference type="PANTHER" id="PTHR30160">
    <property type="entry name" value="TETRAACYLDISACCHARIDE 4'-KINASE-RELATED"/>
    <property type="match status" value="1"/>
</dbReference>
<evidence type="ECO:0000313" key="3">
    <source>
        <dbReference type="EMBL" id="OZI82007.1"/>
    </source>
</evidence>
<evidence type="ECO:0000256" key="2">
    <source>
        <dbReference type="ARBA" id="ARBA00022679"/>
    </source>
</evidence>
<dbReference type="InterPro" id="IPR002201">
    <property type="entry name" value="Glyco_trans_9"/>
</dbReference>
<dbReference type="CDD" id="cd03789">
    <property type="entry name" value="GT9_LPS_heptosyltransferase"/>
    <property type="match status" value="1"/>
</dbReference>